<proteinExistence type="predicted"/>
<organism evidence="1 2">
    <name type="scientific">Rhizophagus irregularis (strain DAOM 181602 / DAOM 197198 / MUCL 43194)</name>
    <name type="common">Arbuscular mycorrhizal fungus</name>
    <name type="synonym">Glomus intraradices</name>
    <dbReference type="NCBI Taxonomy" id="747089"/>
    <lineage>
        <taxon>Eukaryota</taxon>
        <taxon>Fungi</taxon>
        <taxon>Fungi incertae sedis</taxon>
        <taxon>Mucoromycota</taxon>
        <taxon>Glomeromycotina</taxon>
        <taxon>Glomeromycetes</taxon>
        <taxon>Glomerales</taxon>
        <taxon>Glomeraceae</taxon>
        <taxon>Rhizophagus</taxon>
    </lineage>
</organism>
<reference evidence="1 2" key="1">
    <citation type="journal article" date="2013" name="Proc. Natl. Acad. Sci. U.S.A.">
        <title>Genome of an arbuscular mycorrhizal fungus provides insight into the oldest plant symbiosis.</title>
        <authorList>
            <person name="Tisserant E."/>
            <person name="Malbreil M."/>
            <person name="Kuo A."/>
            <person name="Kohler A."/>
            <person name="Symeonidi A."/>
            <person name="Balestrini R."/>
            <person name="Charron P."/>
            <person name="Duensing N."/>
            <person name="Frei Dit Frey N."/>
            <person name="Gianinazzi-Pearson V."/>
            <person name="Gilbert L.B."/>
            <person name="Handa Y."/>
            <person name="Herr J.R."/>
            <person name="Hijri M."/>
            <person name="Koul R."/>
            <person name="Kawaguchi M."/>
            <person name="Krajinski F."/>
            <person name="Lammers P.J."/>
            <person name="Masclaux F.G."/>
            <person name="Murat C."/>
            <person name="Morin E."/>
            <person name="Ndikumana S."/>
            <person name="Pagni M."/>
            <person name="Petitpierre D."/>
            <person name="Requena N."/>
            <person name="Rosikiewicz P."/>
            <person name="Riley R."/>
            <person name="Saito K."/>
            <person name="San Clemente H."/>
            <person name="Shapiro H."/>
            <person name="van Tuinen D."/>
            <person name="Becard G."/>
            <person name="Bonfante P."/>
            <person name="Paszkowski U."/>
            <person name="Shachar-Hill Y.Y."/>
            <person name="Tuskan G.A."/>
            <person name="Young P.W."/>
            <person name="Sanders I.R."/>
            <person name="Henrissat B."/>
            <person name="Rensing S.A."/>
            <person name="Grigoriev I.V."/>
            <person name="Corradi N."/>
            <person name="Roux C."/>
            <person name="Martin F."/>
        </authorList>
    </citation>
    <scope>NUCLEOTIDE SEQUENCE [LARGE SCALE GENOMIC DNA]</scope>
    <source>
        <strain evidence="1 2">DAOM 197198</strain>
    </source>
</reference>
<dbReference type="Proteomes" id="UP000018888">
    <property type="component" value="Unassembled WGS sequence"/>
</dbReference>
<gene>
    <name evidence="1" type="ORF">GLOIN_2v1531028</name>
</gene>
<comment type="caution">
    <text evidence="1">The sequence shown here is derived from an EMBL/GenBank/DDBJ whole genome shotgun (WGS) entry which is preliminary data.</text>
</comment>
<evidence type="ECO:0008006" key="3">
    <source>
        <dbReference type="Google" id="ProtNLM"/>
    </source>
</evidence>
<dbReference type="EMBL" id="AUPC02000028">
    <property type="protein sequence ID" value="POG78969.1"/>
    <property type="molecule type" value="Genomic_DNA"/>
</dbReference>
<reference evidence="1 2" key="2">
    <citation type="journal article" date="2018" name="New Phytol.">
        <title>High intraspecific genome diversity in the model arbuscular mycorrhizal symbiont Rhizophagus irregularis.</title>
        <authorList>
            <person name="Chen E.C.H."/>
            <person name="Morin E."/>
            <person name="Beaudet D."/>
            <person name="Noel J."/>
            <person name="Yildirir G."/>
            <person name="Ndikumana S."/>
            <person name="Charron P."/>
            <person name="St-Onge C."/>
            <person name="Giorgi J."/>
            <person name="Kruger M."/>
            <person name="Marton T."/>
            <person name="Ropars J."/>
            <person name="Grigoriev I.V."/>
            <person name="Hainaut M."/>
            <person name="Henrissat B."/>
            <person name="Roux C."/>
            <person name="Martin F."/>
            <person name="Corradi N."/>
        </authorList>
    </citation>
    <scope>NUCLEOTIDE SEQUENCE [LARGE SCALE GENOMIC DNA]</scope>
    <source>
        <strain evidence="1 2">DAOM 197198</strain>
    </source>
</reference>
<dbReference type="AlphaFoldDB" id="A0A2P4QMV1"/>
<protein>
    <recommendedName>
        <fullName evidence="3">BACK domain-containing protein</fullName>
    </recommendedName>
</protein>
<evidence type="ECO:0000313" key="1">
    <source>
        <dbReference type="EMBL" id="POG78969.1"/>
    </source>
</evidence>
<name>A0A2P4QMV1_RHIID</name>
<accession>A0A2P4QMV1</accession>
<keyword evidence="2" id="KW-1185">Reference proteome</keyword>
<sequence>MLIKRDDLNMEEIEIWEGLLKWCFSQQNVINDPTKWSRDDITNIEKSLHRSIPLIRFYDINP</sequence>
<evidence type="ECO:0000313" key="2">
    <source>
        <dbReference type="Proteomes" id="UP000018888"/>
    </source>
</evidence>